<accession>A0A0H2WK71</accession>
<dbReference type="KEGG" id="bma:BMA0959"/>
<feature type="transmembrane region" description="Helical" evidence="1">
    <location>
        <begin position="123"/>
        <end position="142"/>
    </location>
</feature>
<evidence type="ECO:0000313" key="3">
    <source>
        <dbReference type="Proteomes" id="UP000006693"/>
    </source>
</evidence>
<evidence type="ECO:0000256" key="1">
    <source>
        <dbReference type="SAM" id="Phobius"/>
    </source>
</evidence>
<feature type="transmembrane region" description="Helical" evidence="1">
    <location>
        <begin position="45"/>
        <end position="63"/>
    </location>
</feature>
<evidence type="ECO:0008006" key="4">
    <source>
        <dbReference type="Google" id="ProtNLM"/>
    </source>
</evidence>
<dbReference type="Pfam" id="PF13630">
    <property type="entry name" value="SdpI"/>
    <property type="match status" value="1"/>
</dbReference>
<dbReference type="EMBL" id="CP000010">
    <property type="protein sequence ID" value="AAU49414.1"/>
    <property type="molecule type" value="Genomic_DNA"/>
</dbReference>
<sequence>MAARREPCVQAGGMPRRAGSRAVTAFHMPVRFIGADRMLDRPETVSYLLASALFFALAVPLAAQRIAPNRFYGVRTRATLRNPALWYRRNRVFGVALMITSATFIVVAEYCRLRGVRLPDAALLAAFVAEIAVPIAVCFAAGRPPETPETPSRRAGDGRRR</sequence>
<feature type="transmembrane region" description="Helical" evidence="1">
    <location>
        <begin position="92"/>
        <end position="111"/>
    </location>
</feature>
<gene>
    <name evidence="2" type="ordered locus">BMA0959</name>
</gene>
<reference evidence="2 3" key="1">
    <citation type="journal article" date="2004" name="Proc. Natl. Acad. Sci. U.S.A.">
        <title>Structural flexibility in the Burkholderia mallei genome.</title>
        <authorList>
            <person name="Nierman W.C."/>
            <person name="DeShazer D."/>
            <person name="Kim H.S."/>
            <person name="Tettelin H."/>
            <person name="Nelson K.E."/>
            <person name="Feldblyum T."/>
            <person name="Ulrich R.L."/>
            <person name="Ronning C.M."/>
            <person name="Brinkac L.M."/>
            <person name="Daugherty S.C."/>
            <person name="Davidsen T.D."/>
            <person name="Deboy R.T."/>
            <person name="Dimitrov G."/>
            <person name="Dodson R.J."/>
            <person name="Durkin A.S."/>
            <person name="Gwinn M.L."/>
            <person name="Haft D.H."/>
            <person name="Khouri H."/>
            <person name="Kolonay J.F."/>
            <person name="Madupu R."/>
            <person name="Mohammoud Y."/>
            <person name="Nelson W.C."/>
            <person name="Radune D."/>
            <person name="Romero C.M."/>
            <person name="Sarria S."/>
            <person name="Selengut J."/>
            <person name="Shamblin C."/>
            <person name="Sullivan S.A."/>
            <person name="White O."/>
            <person name="Yu Y."/>
            <person name="Zafar N."/>
            <person name="Zhou L."/>
            <person name="Fraser C.M."/>
        </authorList>
    </citation>
    <scope>NUCLEOTIDE SEQUENCE [LARGE SCALE GENOMIC DNA]</scope>
    <source>
        <strain evidence="2 3">ATCC 23344</strain>
    </source>
</reference>
<proteinExistence type="predicted"/>
<dbReference type="InterPro" id="IPR025962">
    <property type="entry name" value="SdpI/YhfL"/>
</dbReference>
<dbReference type="Proteomes" id="UP000006693">
    <property type="component" value="Chromosome 1"/>
</dbReference>
<evidence type="ECO:0000313" key="2">
    <source>
        <dbReference type="EMBL" id="AAU49414.1"/>
    </source>
</evidence>
<dbReference type="eggNOG" id="ENOG5033BI2">
    <property type="taxonomic scope" value="Bacteria"/>
</dbReference>
<keyword evidence="1" id="KW-0812">Transmembrane</keyword>
<keyword evidence="1" id="KW-0472">Membrane</keyword>
<dbReference type="AlphaFoldDB" id="A0A0H2WK71"/>
<dbReference type="PATRIC" id="fig|243160.12.peg.995"/>
<keyword evidence="1" id="KW-1133">Transmembrane helix</keyword>
<dbReference type="HOGENOM" id="CLU_143336_0_0_4"/>
<protein>
    <recommendedName>
        <fullName evidence="4">SdpI family protein</fullName>
    </recommendedName>
</protein>
<organism evidence="2 3">
    <name type="scientific">Burkholderia mallei (strain ATCC 23344)</name>
    <dbReference type="NCBI Taxonomy" id="243160"/>
    <lineage>
        <taxon>Bacteria</taxon>
        <taxon>Pseudomonadati</taxon>
        <taxon>Pseudomonadota</taxon>
        <taxon>Betaproteobacteria</taxon>
        <taxon>Burkholderiales</taxon>
        <taxon>Burkholderiaceae</taxon>
        <taxon>Burkholderia</taxon>
        <taxon>pseudomallei group</taxon>
    </lineage>
</organism>
<keyword evidence="3" id="KW-1185">Reference proteome</keyword>
<name>A0A0H2WK71_BURMA</name>